<keyword evidence="2" id="KW-0378">Hydrolase</keyword>
<protein>
    <submittedName>
        <fullName evidence="2">Restriction endonuclease</fullName>
    </submittedName>
</protein>
<dbReference type="InterPro" id="IPR011856">
    <property type="entry name" value="tRNA_endonuc-like_dom_sf"/>
</dbReference>
<dbReference type="InterPro" id="IPR007560">
    <property type="entry name" value="Restrct_endonuc_IV_Mrr"/>
</dbReference>
<dbReference type="Proteomes" id="UP000389128">
    <property type="component" value="Unassembled WGS sequence"/>
</dbReference>
<dbReference type="InterPro" id="IPR052906">
    <property type="entry name" value="Type_IV_Methyl-Rstrct_Enzyme"/>
</dbReference>
<dbReference type="Gene3D" id="3.40.1350.10">
    <property type="match status" value="1"/>
</dbReference>
<dbReference type="EMBL" id="SDKK01000004">
    <property type="protein sequence ID" value="TYC60928.1"/>
    <property type="molecule type" value="Genomic_DNA"/>
</dbReference>
<dbReference type="GO" id="GO:0009307">
    <property type="term" value="P:DNA restriction-modification system"/>
    <property type="evidence" value="ECO:0007669"/>
    <property type="project" value="InterPro"/>
</dbReference>
<sequence>MFIPVSQVADWRDLQNKVCQLFNEMEYEAETTKRVELAGRGTKEIDVYVKDLLASHNQIYLIECKHWESNVPQEVVHGFKFVMESAGANTGFIVSKNGFQSGAREASRFTNIQLVTFEELQHLYGCEWFRKQRAKLAPLLDKLRSIHGLHFEQFNPATIHNNMRFNTQDLYSKLCYFHRWVGDLMLAISGRFPESYLGPEPVQLARNPSDPSWRSDDWFEIATVRDYFSTVFAAARRCINEFEELAARADEHFESLPDQEQDEWFSRSLKRMKEESPIRVLESKLSAEEYQRLLALLA</sequence>
<dbReference type="AlphaFoldDB" id="A0A6C2D3D7"/>
<dbReference type="OrthoDB" id="8456870at2"/>
<keyword evidence="2" id="KW-0540">Nuclease</keyword>
<evidence type="ECO:0000313" key="3">
    <source>
        <dbReference type="Proteomes" id="UP000389128"/>
    </source>
</evidence>
<accession>A0A6C2D3D7</accession>
<keyword evidence="3" id="KW-1185">Reference proteome</keyword>
<dbReference type="InterPro" id="IPR011335">
    <property type="entry name" value="Restrct_endonuc-II-like"/>
</dbReference>
<dbReference type="RefSeq" id="WP_148578130.1">
    <property type="nucleotide sequence ID" value="NZ_SDKK01000004.1"/>
</dbReference>
<evidence type="ECO:0000259" key="1">
    <source>
        <dbReference type="Pfam" id="PF04471"/>
    </source>
</evidence>
<dbReference type="PANTHER" id="PTHR30015">
    <property type="entry name" value="MRR RESTRICTION SYSTEM PROTEIN"/>
    <property type="match status" value="1"/>
</dbReference>
<keyword evidence="2" id="KW-0255">Endonuclease</keyword>
<proteinExistence type="predicted"/>
<dbReference type="GO" id="GO:0003677">
    <property type="term" value="F:DNA binding"/>
    <property type="evidence" value="ECO:0007669"/>
    <property type="project" value="InterPro"/>
</dbReference>
<dbReference type="GO" id="GO:0015666">
    <property type="term" value="F:restriction endodeoxyribonuclease activity"/>
    <property type="evidence" value="ECO:0007669"/>
    <property type="project" value="TreeGrafter"/>
</dbReference>
<gene>
    <name evidence="2" type="ORF">ETQ85_05945</name>
</gene>
<comment type="caution">
    <text evidence="2">The sequence shown here is derived from an EMBL/GenBank/DDBJ whole genome shotgun (WGS) entry which is preliminary data.</text>
</comment>
<feature type="domain" description="Restriction endonuclease type IV Mrr" evidence="1">
    <location>
        <begin position="10"/>
        <end position="123"/>
    </location>
</feature>
<reference evidence="2 3" key="1">
    <citation type="submission" date="2019-01" db="EMBL/GenBank/DDBJ databases">
        <title>Zoogloea oleivorans genome sequencing and assembly.</title>
        <authorList>
            <person name="Tancsics A."/>
            <person name="Farkas M."/>
            <person name="Kriszt B."/>
            <person name="Maroti G."/>
            <person name="Horvath B."/>
        </authorList>
    </citation>
    <scope>NUCLEOTIDE SEQUENCE [LARGE SCALE GENOMIC DNA]</scope>
    <source>
        <strain evidence="2 3">Buc</strain>
    </source>
</reference>
<dbReference type="Pfam" id="PF04471">
    <property type="entry name" value="Mrr_cat"/>
    <property type="match status" value="1"/>
</dbReference>
<dbReference type="PANTHER" id="PTHR30015:SF7">
    <property type="entry name" value="TYPE IV METHYL-DIRECTED RESTRICTION ENZYME ECOKMRR"/>
    <property type="match status" value="1"/>
</dbReference>
<name>A0A6C2D3D7_9RHOO</name>
<evidence type="ECO:0000313" key="2">
    <source>
        <dbReference type="EMBL" id="TYC60928.1"/>
    </source>
</evidence>
<organism evidence="2 3">
    <name type="scientific">Zoogloea oleivorans</name>
    <dbReference type="NCBI Taxonomy" id="1552750"/>
    <lineage>
        <taxon>Bacteria</taxon>
        <taxon>Pseudomonadati</taxon>
        <taxon>Pseudomonadota</taxon>
        <taxon>Betaproteobacteria</taxon>
        <taxon>Rhodocyclales</taxon>
        <taxon>Zoogloeaceae</taxon>
        <taxon>Zoogloea</taxon>
    </lineage>
</organism>
<dbReference type="SUPFAM" id="SSF52980">
    <property type="entry name" value="Restriction endonuclease-like"/>
    <property type="match status" value="1"/>
</dbReference>